<evidence type="ECO:0000256" key="3">
    <source>
        <dbReference type="ARBA" id="ARBA00022519"/>
    </source>
</evidence>
<name>A0A381NZG6_9ZZZZ</name>
<feature type="domain" description="TRAP C4-dicarboxylate transport system permease DctM subunit" evidence="8">
    <location>
        <begin position="1"/>
        <end position="411"/>
    </location>
</feature>
<keyword evidence="6 7" id="KW-0472">Membrane</keyword>
<evidence type="ECO:0000256" key="2">
    <source>
        <dbReference type="ARBA" id="ARBA00022475"/>
    </source>
</evidence>
<feature type="transmembrane region" description="Helical" evidence="7">
    <location>
        <begin position="387"/>
        <end position="415"/>
    </location>
</feature>
<evidence type="ECO:0000256" key="1">
    <source>
        <dbReference type="ARBA" id="ARBA00004429"/>
    </source>
</evidence>
<keyword evidence="2" id="KW-1003">Cell membrane</keyword>
<dbReference type="GO" id="GO:0005886">
    <property type="term" value="C:plasma membrane"/>
    <property type="evidence" value="ECO:0007669"/>
    <property type="project" value="UniProtKB-SubCell"/>
</dbReference>
<gene>
    <name evidence="9" type="ORF">METZ01_LOCUS12601</name>
</gene>
<evidence type="ECO:0000256" key="4">
    <source>
        <dbReference type="ARBA" id="ARBA00022692"/>
    </source>
</evidence>
<feature type="transmembrane region" description="Helical" evidence="7">
    <location>
        <begin position="47"/>
        <end position="67"/>
    </location>
</feature>
<dbReference type="PIRSF" id="PIRSF006066">
    <property type="entry name" value="HI0050"/>
    <property type="match status" value="1"/>
</dbReference>
<dbReference type="EMBL" id="UINC01000697">
    <property type="protein sequence ID" value="SUZ59747.1"/>
    <property type="molecule type" value="Genomic_DNA"/>
</dbReference>
<feature type="transmembrane region" description="Helical" evidence="7">
    <location>
        <begin position="87"/>
        <end position="116"/>
    </location>
</feature>
<feature type="transmembrane region" description="Helical" evidence="7">
    <location>
        <begin position="235"/>
        <end position="253"/>
    </location>
</feature>
<feature type="transmembrane region" description="Helical" evidence="7">
    <location>
        <begin position="349"/>
        <end position="375"/>
    </location>
</feature>
<protein>
    <recommendedName>
        <fullName evidence="8">TRAP C4-dicarboxylate transport system permease DctM subunit domain-containing protein</fullName>
    </recommendedName>
</protein>
<comment type="subcellular location">
    <subcellularLocation>
        <location evidence="1">Cell inner membrane</location>
        <topology evidence="1">Multi-pass membrane protein</topology>
    </subcellularLocation>
</comment>
<dbReference type="AlphaFoldDB" id="A0A381NZG6"/>
<keyword evidence="3" id="KW-0997">Cell inner membrane</keyword>
<accession>A0A381NZG6</accession>
<dbReference type="PANTHER" id="PTHR33362">
    <property type="entry name" value="SIALIC ACID TRAP TRANSPORTER PERMEASE PROTEIN SIAT-RELATED"/>
    <property type="match status" value="1"/>
</dbReference>
<dbReference type="Pfam" id="PF06808">
    <property type="entry name" value="DctM"/>
    <property type="match status" value="1"/>
</dbReference>
<feature type="transmembrane region" description="Helical" evidence="7">
    <location>
        <begin position="128"/>
        <end position="154"/>
    </location>
</feature>
<evidence type="ECO:0000259" key="8">
    <source>
        <dbReference type="Pfam" id="PF06808"/>
    </source>
</evidence>
<feature type="transmembrane region" description="Helical" evidence="7">
    <location>
        <begin position="160"/>
        <end position="184"/>
    </location>
</feature>
<dbReference type="InterPro" id="IPR010656">
    <property type="entry name" value="DctM"/>
</dbReference>
<dbReference type="PANTHER" id="PTHR33362:SF5">
    <property type="entry name" value="C4-DICARBOXYLATE TRAP TRANSPORTER LARGE PERMEASE PROTEIN DCTM"/>
    <property type="match status" value="1"/>
</dbReference>
<dbReference type="InterPro" id="IPR004681">
    <property type="entry name" value="TRAP_DctM"/>
</dbReference>
<evidence type="ECO:0000313" key="9">
    <source>
        <dbReference type="EMBL" id="SUZ59747.1"/>
    </source>
</evidence>
<reference evidence="9" key="1">
    <citation type="submission" date="2018-05" db="EMBL/GenBank/DDBJ databases">
        <authorList>
            <person name="Lanie J.A."/>
            <person name="Ng W.-L."/>
            <person name="Kazmierczak K.M."/>
            <person name="Andrzejewski T.M."/>
            <person name="Davidsen T.M."/>
            <person name="Wayne K.J."/>
            <person name="Tettelin H."/>
            <person name="Glass J.I."/>
            <person name="Rusch D."/>
            <person name="Podicherti R."/>
            <person name="Tsui H.-C.T."/>
            <person name="Winkler M.E."/>
        </authorList>
    </citation>
    <scope>NUCLEOTIDE SEQUENCE</scope>
</reference>
<feature type="transmembrane region" description="Helical" evidence="7">
    <location>
        <begin position="205"/>
        <end position="229"/>
    </location>
</feature>
<evidence type="ECO:0000256" key="6">
    <source>
        <dbReference type="ARBA" id="ARBA00023136"/>
    </source>
</evidence>
<proteinExistence type="predicted"/>
<evidence type="ECO:0000256" key="5">
    <source>
        <dbReference type="ARBA" id="ARBA00022989"/>
    </source>
</evidence>
<dbReference type="GO" id="GO:0022857">
    <property type="term" value="F:transmembrane transporter activity"/>
    <property type="evidence" value="ECO:0007669"/>
    <property type="project" value="TreeGrafter"/>
</dbReference>
<feature type="transmembrane region" description="Helical" evidence="7">
    <location>
        <begin position="265"/>
        <end position="287"/>
    </location>
</feature>
<sequence>MLVLLILGVPIAVAMAVTGVTGLWLLEGPGPALAHTLLVPWNEGRSFVLVTIPLFVLMGQLFFQTGLASDLYHGVRSWIGKVPGGMAITSVVACGAFGAVTGSSIATVATMGTIVMPEMRRYNYHPRLATGALAASGTLGILIPPSLIFIFYGVMTETSIGALFIAGIVPGILTAAMFSAIILVRCVFTPTLGPPGPGATWRERGAATVGLLPILTLFFLVIGGIYVGIFTPTEAAGVGCAGVLLMAMFRRRLTTAAIGKALEETALVSAMIFAIIVGGYLVARFLAVTGLTEQLVSVLVGMELGRVPFLMLLVVLYLVLGAMVDVFGMLVLTIPFVMPVVGELGIDPIWFGVFAVMMAELALVTPPIGANVFVMRRTAPEVPMGDIFMGVLPFVVGELILIALIIVFPEIALWLPGRMG</sequence>
<organism evidence="9">
    <name type="scientific">marine metagenome</name>
    <dbReference type="NCBI Taxonomy" id="408172"/>
    <lineage>
        <taxon>unclassified sequences</taxon>
        <taxon>metagenomes</taxon>
        <taxon>ecological metagenomes</taxon>
    </lineage>
</organism>
<evidence type="ECO:0000256" key="7">
    <source>
        <dbReference type="SAM" id="Phobius"/>
    </source>
</evidence>
<feature type="transmembrane region" description="Helical" evidence="7">
    <location>
        <begin position="6"/>
        <end position="26"/>
    </location>
</feature>
<keyword evidence="5 7" id="KW-1133">Transmembrane helix</keyword>
<dbReference type="NCBIfam" id="TIGR00786">
    <property type="entry name" value="dctM"/>
    <property type="match status" value="1"/>
</dbReference>
<feature type="transmembrane region" description="Helical" evidence="7">
    <location>
        <begin position="307"/>
        <end position="337"/>
    </location>
</feature>
<keyword evidence="4 7" id="KW-0812">Transmembrane</keyword>